<dbReference type="Pfam" id="PF06809">
    <property type="entry name" value="NPDC1"/>
    <property type="match status" value="1"/>
</dbReference>
<dbReference type="EMBL" id="BDGG01000005">
    <property type="protein sequence ID" value="GAU99695.1"/>
    <property type="molecule type" value="Genomic_DNA"/>
</dbReference>
<feature type="compositionally biased region" description="Acidic residues" evidence="1">
    <location>
        <begin position="483"/>
        <end position="495"/>
    </location>
</feature>
<dbReference type="STRING" id="947166.A0A1D1VFX6"/>
<dbReference type="AlphaFoldDB" id="A0A1D1VFX6"/>
<protein>
    <recommendedName>
        <fullName evidence="6">Neural proliferation differentiation and control protein 1</fullName>
    </recommendedName>
</protein>
<keyword evidence="2" id="KW-1133">Transmembrane helix</keyword>
<feature type="region of interest" description="Disordered" evidence="1">
    <location>
        <begin position="447"/>
        <end position="502"/>
    </location>
</feature>
<gene>
    <name evidence="4" type="primary">RvY_10656-1</name>
    <name evidence="4" type="synonym">RvY_10656.1</name>
    <name evidence="4" type="ORF">RvY_10656</name>
</gene>
<evidence type="ECO:0000313" key="5">
    <source>
        <dbReference type="Proteomes" id="UP000186922"/>
    </source>
</evidence>
<evidence type="ECO:0000256" key="2">
    <source>
        <dbReference type="SAM" id="Phobius"/>
    </source>
</evidence>
<evidence type="ECO:0000256" key="1">
    <source>
        <dbReference type="SAM" id="MobiDB-lite"/>
    </source>
</evidence>
<comment type="caution">
    <text evidence="4">The sequence shown here is derived from an EMBL/GenBank/DDBJ whole genome shotgun (WGS) entry which is preliminary data.</text>
</comment>
<feature type="region of interest" description="Disordered" evidence="1">
    <location>
        <begin position="42"/>
        <end position="69"/>
    </location>
</feature>
<feature type="chain" id="PRO_5008898360" description="Neural proliferation differentiation and control protein 1" evidence="3">
    <location>
        <begin position="21"/>
        <end position="529"/>
    </location>
</feature>
<name>A0A1D1VFX6_RAMVA</name>
<feature type="region of interest" description="Disordered" evidence="1">
    <location>
        <begin position="247"/>
        <end position="302"/>
    </location>
</feature>
<dbReference type="OrthoDB" id="6270617at2759"/>
<feature type="compositionally biased region" description="Acidic residues" evidence="1">
    <location>
        <begin position="250"/>
        <end position="265"/>
    </location>
</feature>
<keyword evidence="5" id="KW-1185">Reference proteome</keyword>
<keyword evidence="2" id="KW-0812">Transmembrane</keyword>
<keyword evidence="2" id="KW-0472">Membrane</keyword>
<dbReference type="Proteomes" id="UP000186922">
    <property type="component" value="Unassembled WGS sequence"/>
</dbReference>
<evidence type="ECO:0000313" key="4">
    <source>
        <dbReference type="EMBL" id="GAU99695.1"/>
    </source>
</evidence>
<feature type="signal peptide" evidence="3">
    <location>
        <begin position="1"/>
        <end position="20"/>
    </location>
</feature>
<proteinExistence type="predicted"/>
<evidence type="ECO:0000256" key="3">
    <source>
        <dbReference type="SAM" id="SignalP"/>
    </source>
</evidence>
<organism evidence="4 5">
    <name type="scientific">Ramazzottius varieornatus</name>
    <name type="common">Water bear</name>
    <name type="synonym">Tardigrade</name>
    <dbReference type="NCBI Taxonomy" id="947166"/>
    <lineage>
        <taxon>Eukaryota</taxon>
        <taxon>Metazoa</taxon>
        <taxon>Ecdysozoa</taxon>
        <taxon>Tardigrada</taxon>
        <taxon>Eutardigrada</taxon>
        <taxon>Parachela</taxon>
        <taxon>Hypsibioidea</taxon>
        <taxon>Ramazzottiidae</taxon>
        <taxon>Ramazzottius</taxon>
    </lineage>
</organism>
<feature type="compositionally biased region" description="Polar residues" evidence="1">
    <location>
        <begin position="455"/>
        <end position="474"/>
    </location>
</feature>
<feature type="transmembrane region" description="Helical" evidence="2">
    <location>
        <begin position="379"/>
        <end position="402"/>
    </location>
</feature>
<dbReference type="InterPro" id="IPR009635">
    <property type="entry name" value="NPDC1"/>
</dbReference>
<keyword evidence="3" id="KW-0732">Signal</keyword>
<dbReference type="GO" id="GO:0016020">
    <property type="term" value="C:membrane"/>
    <property type="evidence" value="ECO:0007669"/>
    <property type="project" value="InterPro"/>
</dbReference>
<dbReference type="PANTHER" id="PTHR23352:SF2">
    <property type="entry name" value="NEURAL PROLIFERATION DIFFERENTIATION AND CONTROL PROTEIN 1"/>
    <property type="match status" value="1"/>
</dbReference>
<feature type="compositionally biased region" description="Polar residues" evidence="1">
    <location>
        <begin position="292"/>
        <end position="302"/>
    </location>
</feature>
<dbReference type="PANTHER" id="PTHR23352">
    <property type="entry name" value="NEURAL PROLIFERATION DIFFERENTIATION AND CONTROL PROTEIN-1 NPDC-1 PROTEIN"/>
    <property type="match status" value="1"/>
</dbReference>
<reference evidence="4 5" key="1">
    <citation type="journal article" date="2016" name="Nat. Commun.">
        <title>Extremotolerant tardigrade genome and improved radiotolerance of human cultured cells by tardigrade-unique protein.</title>
        <authorList>
            <person name="Hashimoto T."/>
            <person name="Horikawa D.D."/>
            <person name="Saito Y."/>
            <person name="Kuwahara H."/>
            <person name="Kozuka-Hata H."/>
            <person name="Shin-I T."/>
            <person name="Minakuchi Y."/>
            <person name="Ohishi K."/>
            <person name="Motoyama A."/>
            <person name="Aizu T."/>
            <person name="Enomoto A."/>
            <person name="Kondo K."/>
            <person name="Tanaka S."/>
            <person name="Hara Y."/>
            <person name="Koshikawa S."/>
            <person name="Sagara H."/>
            <person name="Miura T."/>
            <person name="Yokobori S."/>
            <person name="Miyagawa K."/>
            <person name="Suzuki Y."/>
            <person name="Kubo T."/>
            <person name="Oyama M."/>
            <person name="Kohara Y."/>
            <person name="Fujiyama A."/>
            <person name="Arakawa K."/>
            <person name="Katayama T."/>
            <person name="Toyoda A."/>
            <person name="Kunieda T."/>
        </authorList>
    </citation>
    <scope>NUCLEOTIDE SEQUENCE [LARGE SCALE GENOMIC DNA]</scope>
    <source>
        <strain evidence="4 5">YOKOZUNA-1</strain>
    </source>
</reference>
<sequence length="529" mass="57302">MSFNVLFVATLLVSLSLVSSWPINYLSQGQYADLNDDTDYQSPLYQGQEAWGDDRGADQTYNDQPSYDEAAPSLTYEDLAKLRELIGGEPSSNIDFGNVDMELPVAKFSTLGPDATNNGGAGPFKFSKPTTPAPVEKKSEPKVLIKIPKRKVHVATISDETPLYLNYADKEDGSKSALKPAAMPQPTPVLKEEENNEKIIEENEQNFPMEDSEEDETMVILPEEDGEKEIDFTQQLAFPDFSGTVIETVSDGEGENDEEPSEDTEQQASENAQVRNEAPADKAKGTAEVQPDTPSMTPSATSSQVFAVPAAPFPLPSGDTEAHLVAHNDNTLQVSHLNMVPEMSYVPSPEYGFVLKTTGEKRAPAETLSSQGTATDSGVVLPIAFAVTGCTMFACICAALFYRRGRKRTLVDDAEEPAYGVTGPGPIKPSFLDLSGDRSLAKSAETYHYQHQKRQIMSSVEHNPSSADSSTATPRSGDHSDYDSEDDDGDNEDYGDYTVYECPGLAPAGEIEVVNPMFAGSNKPSPQGE</sequence>
<evidence type="ECO:0008006" key="6">
    <source>
        <dbReference type="Google" id="ProtNLM"/>
    </source>
</evidence>
<accession>A0A1D1VFX6</accession>